<dbReference type="AlphaFoldDB" id="A0AAE0H3L1"/>
<dbReference type="EMBL" id="LGRX02000161">
    <property type="protein sequence ID" value="KAK3289359.1"/>
    <property type="molecule type" value="Genomic_DNA"/>
</dbReference>
<dbReference type="PROSITE" id="PS50013">
    <property type="entry name" value="CHROMO_2"/>
    <property type="match status" value="1"/>
</dbReference>
<sequence>MGRSKGAKRRKCISSEFIRVAQSNGPIKRTQKNPYDIVGSDAITFTVNAAKAERLTYGTSQFLVIWQADGKPLGSDHDTWEPEQNIPGLETEILAFRAGLAVNSE</sequence>
<accession>A0AAE0H3L1</accession>
<dbReference type="InterPro" id="IPR016197">
    <property type="entry name" value="Chromo-like_dom_sf"/>
</dbReference>
<dbReference type="Proteomes" id="UP001190700">
    <property type="component" value="Unassembled WGS sequence"/>
</dbReference>
<keyword evidence="3" id="KW-1185">Reference proteome</keyword>
<evidence type="ECO:0000313" key="3">
    <source>
        <dbReference type="Proteomes" id="UP001190700"/>
    </source>
</evidence>
<name>A0AAE0H3L1_9CHLO</name>
<evidence type="ECO:0000313" key="2">
    <source>
        <dbReference type="EMBL" id="KAK3289359.1"/>
    </source>
</evidence>
<protein>
    <recommendedName>
        <fullName evidence="1">Chromo domain-containing protein</fullName>
    </recommendedName>
</protein>
<dbReference type="Gene3D" id="2.40.50.40">
    <property type="match status" value="1"/>
</dbReference>
<organism evidence="2 3">
    <name type="scientific">Cymbomonas tetramitiformis</name>
    <dbReference type="NCBI Taxonomy" id="36881"/>
    <lineage>
        <taxon>Eukaryota</taxon>
        <taxon>Viridiplantae</taxon>
        <taxon>Chlorophyta</taxon>
        <taxon>Pyramimonadophyceae</taxon>
        <taxon>Pyramimonadales</taxon>
        <taxon>Pyramimonadaceae</taxon>
        <taxon>Cymbomonas</taxon>
    </lineage>
</organism>
<feature type="domain" description="Chromo" evidence="1">
    <location>
        <begin position="38"/>
        <end position="105"/>
    </location>
</feature>
<gene>
    <name evidence="2" type="ORF">CYMTET_3210</name>
</gene>
<comment type="caution">
    <text evidence="2">The sequence shown here is derived from an EMBL/GenBank/DDBJ whole genome shotgun (WGS) entry which is preliminary data.</text>
</comment>
<evidence type="ECO:0000259" key="1">
    <source>
        <dbReference type="PROSITE" id="PS50013"/>
    </source>
</evidence>
<reference evidence="2 3" key="1">
    <citation type="journal article" date="2015" name="Genome Biol. Evol.">
        <title>Comparative Genomics of a Bacterivorous Green Alga Reveals Evolutionary Causalities and Consequences of Phago-Mixotrophic Mode of Nutrition.</title>
        <authorList>
            <person name="Burns J.A."/>
            <person name="Paasch A."/>
            <person name="Narechania A."/>
            <person name="Kim E."/>
        </authorList>
    </citation>
    <scope>NUCLEOTIDE SEQUENCE [LARGE SCALE GENOMIC DNA]</scope>
    <source>
        <strain evidence="2 3">PLY_AMNH</strain>
    </source>
</reference>
<dbReference type="InterPro" id="IPR000953">
    <property type="entry name" value="Chromo/chromo_shadow_dom"/>
</dbReference>
<dbReference type="SUPFAM" id="SSF54160">
    <property type="entry name" value="Chromo domain-like"/>
    <property type="match status" value="1"/>
</dbReference>
<proteinExistence type="predicted"/>